<evidence type="ECO:0000313" key="2">
    <source>
        <dbReference type="EMBL" id="CAG8450563.1"/>
    </source>
</evidence>
<proteinExistence type="predicted"/>
<name>A0A9N8VCA1_9GLOM</name>
<organism evidence="2 3">
    <name type="scientific">Paraglomus brasilianum</name>
    <dbReference type="NCBI Taxonomy" id="144538"/>
    <lineage>
        <taxon>Eukaryota</taxon>
        <taxon>Fungi</taxon>
        <taxon>Fungi incertae sedis</taxon>
        <taxon>Mucoromycota</taxon>
        <taxon>Glomeromycotina</taxon>
        <taxon>Glomeromycetes</taxon>
        <taxon>Paraglomerales</taxon>
        <taxon>Paraglomeraceae</taxon>
        <taxon>Paraglomus</taxon>
    </lineage>
</organism>
<accession>A0A9N8VCA1</accession>
<evidence type="ECO:0000256" key="1">
    <source>
        <dbReference type="SAM" id="MobiDB-lite"/>
    </source>
</evidence>
<dbReference type="AlphaFoldDB" id="A0A9N8VCA1"/>
<reference evidence="2" key="1">
    <citation type="submission" date="2021-06" db="EMBL/GenBank/DDBJ databases">
        <authorList>
            <person name="Kallberg Y."/>
            <person name="Tangrot J."/>
            <person name="Rosling A."/>
        </authorList>
    </citation>
    <scope>NUCLEOTIDE SEQUENCE</scope>
    <source>
        <strain evidence="2">BR232B</strain>
    </source>
</reference>
<gene>
    <name evidence="2" type="ORF">PBRASI_LOCUS5</name>
</gene>
<evidence type="ECO:0000313" key="3">
    <source>
        <dbReference type="Proteomes" id="UP000789739"/>
    </source>
</evidence>
<protein>
    <submittedName>
        <fullName evidence="2">5449_t:CDS:1</fullName>
    </submittedName>
</protein>
<feature type="region of interest" description="Disordered" evidence="1">
    <location>
        <begin position="29"/>
        <end position="62"/>
    </location>
</feature>
<keyword evidence="3" id="KW-1185">Reference proteome</keyword>
<sequence>MRQQNLQPSRAVDTSHLALNGWRTVVQAQGTSEPPAPFHSTLARSTQMASSDPGGREERRDNDFVFFPTRVMEMTGMIYPGEGGDCDEFYKNLHIYMYGERKGHKGSGYLSPFQPSAAGSTFRPSTLST</sequence>
<comment type="caution">
    <text evidence="2">The sequence shown here is derived from an EMBL/GenBank/DDBJ whole genome shotgun (WGS) entry which is preliminary data.</text>
</comment>
<dbReference type="Proteomes" id="UP000789739">
    <property type="component" value="Unassembled WGS sequence"/>
</dbReference>
<dbReference type="EMBL" id="CAJVPI010000001">
    <property type="protein sequence ID" value="CAG8450563.1"/>
    <property type="molecule type" value="Genomic_DNA"/>
</dbReference>